<dbReference type="KEGG" id="bbev:BBEV_3120"/>
<evidence type="ECO:0000256" key="1">
    <source>
        <dbReference type="ARBA" id="ARBA00022729"/>
    </source>
</evidence>
<proteinExistence type="predicted"/>
<evidence type="ECO:0000256" key="2">
    <source>
        <dbReference type="SAM" id="MobiDB-lite"/>
    </source>
</evidence>
<name>A0A1D7QZK6_9BACI</name>
<keyword evidence="1" id="KW-0732">Signal</keyword>
<dbReference type="AlphaFoldDB" id="A0A1D7QZK6"/>
<evidence type="ECO:0008006" key="5">
    <source>
        <dbReference type="Google" id="ProtNLM"/>
    </source>
</evidence>
<sequence>MMIHDFNEKGRSMMKKLITGMSLATLLVVAACGNDNEGNEDTNVNAGGNNTEENASNNQEANGTNDSDDAADEIAEDGWETEVGETVENEGGVFTLHARADDIDTIETGPVVMEVEQLNAQSGELSGEMADFMETDQLELIQMDISVENTSDEDIMFYADQAEIATSTGEQLQADMWLSDHLGGDMMGNTSSSGTIFFVLENSNAEDVEDVRITWSAPNNEDFESIGEDVDITVEY</sequence>
<dbReference type="Proteomes" id="UP000094463">
    <property type="component" value="Chromosome"/>
</dbReference>
<accession>A0A1D7QZK6</accession>
<dbReference type="EMBL" id="CP012502">
    <property type="protein sequence ID" value="AOM84437.1"/>
    <property type="molecule type" value="Genomic_DNA"/>
</dbReference>
<keyword evidence="4" id="KW-1185">Reference proteome</keyword>
<feature type="region of interest" description="Disordered" evidence="2">
    <location>
        <begin position="38"/>
        <end position="70"/>
    </location>
</feature>
<evidence type="ECO:0000313" key="3">
    <source>
        <dbReference type="EMBL" id="AOM84437.1"/>
    </source>
</evidence>
<reference evidence="3 4" key="1">
    <citation type="submission" date="2015-08" db="EMBL/GenBank/DDBJ databases">
        <title>The complete genome sequence of Bacillus beveridgei MLTeJB.</title>
        <authorList>
            <person name="Hanson T.E."/>
            <person name="Mesa C."/>
            <person name="Basesman S.M."/>
            <person name="Oremland R.S."/>
        </authorList>
    </citation>
    <scope>NUCLEOTIDE SEQUENCE [LARGE SCALE GENOMIC DNA]</scope>
    <source>
        <strain evidence="3 4">MLTeJB</strain>
    </source>
</reference>
<dbReference type="Gene3D" id="2.60.40.1240">
    <property type="match status" value="1"/>
</dbReference>
<dbReference type="InterPro" id="IPR029050">
    <property type="entry name" value="Immunoprotect_excell_Ig-like"/>
</dbReference>
<gene>
    <name evidence="3" type="ORF">BBEV_3120</name>
</gene>
<organism evidence="3 4">
    <name type="scientific">Salisediminibacterium beveridgei</name>
    <dbReference type="NCBI Taxonomy" id="632773"/>
    <lineage>
        <taxon>Bacteria</taxon>
        <taxon>Bacillati</taxon>
        <taxon>Bacillota</taxon>
        <taxon>Bacilli</taxon>
        <taxon>Bacillales</taxon>
        <taxon>Bacillaceae</taxon>
        <taxon>Salisediminibacterium</taxon>
    </lineage>
</organism>
<dbReference type="STRING" id="632773.BBEV_3120"/>
<evidence type="ECO:0000313" key="4">
    <source>
        <dbReference type="Proteomes" id="UP000094463"/>
    </source>
</evidence>
<feature type="compositionally biased region" description="Polar residues" evidence="2">
    <location>
        <begin position="41"/>
        <end position="65"/>
    </location>
</feature>
<protein>
    <recommendedName>
        <fullName evidence="5">DUF4352 domain-containing protein</fullName>
    </recommendedName>
</protein>